<dbReference type="InterPro" id="IPR002181">
    <property type="entry name" value="Fibrinogen_a/b/g_C_dom"/>
</dbReference>
<dbReference type="InterPro" id="IPR014716">
    <property type="entry name" value="Fibrinogen_a/b/g_C_1"/>
</dbReference>
<dbReference type="EMBL" id="JBJQND010000012">
    <property type="protein sequence ID" value="KAL3859865.1"/>
    <property type="molecule type" value="Genomic_DNA"/>
</dbReference>
<dbReference type="Pfam" id="PF00147">
    <property type="entry name" value="Fibrinogen_C"/>
    <property type="match status" value="1"/>
</dbReference>
<keyword evidence="4" id="KW-0325">Glycoprotein</keyword>
<dbReference type="CDD" id="cd00087">
    <property type="entry name" value="FReD"/>
    <property type="match status" value="1"/>
</dbReference>
<feature type="domain" description="Fibrinogen C-terminal" evidence="5">
    <location>
        <begin position="203"/>
        <end position="419"/>
    </location>
</feature>
<evidence type="ECO:0000256" key="3">
    <source>
        <dbReference type="ARBA" id="ARBA00023157"/>
    </source>
</evidence>
<proteinExistence type="predicted"/>
<sequence>MGNVLKEIVTIVCIFPILESAKRHISSTKCKYTFVVNELDSSSCPNALSPLQADKDTNSNLESLSSQRIIPFPTGTNGQSTQELVTWLNSMEKQLVQEVRKSHIINTTLAKHDSELERAEIILDEYRSNFTSVFKMLRYLEQKITRQHEVSRNLDNKLSNIMLDVAEVNNVLSKKVPTKNGLLQDKEIKVQNAAKVNACSATTSEAVVFKDCDDVVKRGHKSSGVYYVKTTFAACPIPVWCDMDTPPSGWMVILRRKTADVSFNNLWQEYRDGFGNVVTDFWLGNDNIFLFSNQGHYELRVDLWDFEGNRVYALYKEFYIEGLKEKYRLHVGSFEGSAKDGLEKHNLKQFSTTDNDNDSWPNYNCAREWEAGWWFANCWFSFLTGQYHNSSNAKYRGISWNDWKQEQLARAEMKIRPSRLHINSTENHN</sequence>
<name>A0ABD3VE48_SINWO</name>
<evidence type="ECO:0000256" key="2">
    <source>
        <dbReference type="ARBA" id="ARBA00022525"/>
    </source>
</evidence>
<dbReference type="SUPFAM" id="SSF56496">
    <property type="entry name" value="Fibrinogen C-terminal domain-like"/>
    <property type="match status" value="1"/>
</dbReference>
<keyword evidence="2" id="KW-0964">Secreted</keyword>
<dbReference type="PANTHER" id="PTHR47221:SF5">
    <property type="entry name" value="FIBRINOGEN C-TERMINAL DOMAIN-CONTAINING PROTEIN"/>
    <property type="match status" value="1"/>
</dbReference>
<dbReference type="Gene3D" id="3.90.215.10">
    <property type="entry name" value="Gamma Fibrinogen, chain A, domain 1"/>
    <property type="match status" value="1"/>
</dbReference>
<dbReference type="AlphaFoldDB" id="A0ABD3VE48"/>
<protein>
    <recommendedName>
        <fullName evidence="5">Fibrinogen C-terminal domain-containing protein</fullName>
    </recommendedName>
</protein>
<evidence type="ECO:0000259" key="5">
    <source>
        <dbReference type="PROSITE" id="PS51406"/>
    </source>
</evidence>
<evidence type="ECO:0000256" key="1">
    <source>
        <dbReference type="ARBA" id="ARBA00004613"/>
    </source>
</evidence>
<dbReference type="InterPro" id="IPR036056">
    <property type="entry name" value="Fibrinogen-like_C"/>
</dbReference>
<dbReference type="SMART" id="SM00186">
    <property type="entry name" value="FBG"/>
    <property type="match status" value="1"/>
</dbReference>
<dbReference type="PROSITE" id="PS51406">
    <property type="entry name" value="FIBRINOGEN_C_2"/>
    <property type="match status" value="1"/>
</dbReference>
<dbReference type="PANTHER" id="PTHR47221">
    <property type="entry name" value="FIBRINOGEN ALPHA CHAIN"/>
    <property type="match status" value="1"/>
</dbReference>
<gene>
    <name evidence="6" type="ORF">ACJMK2_010054</name>
</gene>
<evidence type="ECO:0000313" key="7">
    <source>
        <dbReference type="Proteomes" id="UP001634394"/>
    </source>
</evidence>
<reference evidence="6 7" key="1">
    <citation type="submission" date="2024-11" db="EMBL/GenBank/DDBJ databases">
        <title>Chromosome-level genome assembly of the freshwater bivalve Anodonta woodiana.</title>
        <authorList>
            <person name="Chen X."/>
        </authorList>
    </citation>
    <scope>NUCLEOTIDE SEQUENCE [LARGE SCALE GENOMIC DNA]</scope>
    <source>
        <strain evidence="6">MN2024</strain>
        <tissue evidence="6">Gills</tissue>
    </source>
</reference>
<accession>A0ABD3VE48</accession>
<comment type="caution">
    <text evidence="6">The sequence shown here is derived from an EMBL/GenBank/DDBJ whole genome shotgun (WGS) entry which is preliminary data.</text>
</comment>
<dbReference type="InterPro" id="IPR037579">
    <property type="entry name" value="FIB_ANG-like"/>
</dbReference>
<dbReference type="GO" id="GO:0005576">
    <property type="term" value="C:extracellular region"/>
    <property type="evidence" value="ECO:0007669"/>
    <property type="project" value="UniProtKB-SubCell"/>
</dbReference>
<keyword evidence="7" id="KW-1185">Reference proteome</keyword>
<comment type="subcellular location">
    <subcellularLocation>
        <location evidence="1">Secreted</location>
    </subcellularLocation>
</comment>
<evidence type="ECO:0000313" key="6">
    <source>
        <dbReference type="EMBL" id="KAL3859865.1"/>
    </source>
</evidence>
<organism evidence="6 7">
    <name type="scientific">Sinanodonta woodiana</name>
    <name type="common">Chinese pond mussel</name>
    <name type="synonym">Anodonta woodiana</name>
    <dbReference type="NCBI Taxonomy" id="1069815"/>
    <lineage>
        <taxon>Eukaryota</taxon>
        <taxon>Metazoa</taxon>
        <taxon>Spiralia</taxon>
        <taxon>Lophotrochozoa</taxon>
        <taxon>Mollusca</taxon>
        <taxon>Bivalvia</taxon>
        <taxon>Autobranchia</taxon>
        <taxon>Heteroconchia</taxon>
        <taxon>Palaeoheterodonta</taxon>
        <taxon>Unionida</taxon>
        <taxon>Unionoidea</taxon>
        <taxon>Unionidae</taxon>
        <taxon>Unioninae</taxon>
        <taxon>Sinanodonta</taxon>
    </lineage>
</organism>
<keyword evidence="3" id="KW-1015">Disulfide bond</keyword>
<evidence type="ECO:0000256" key="4">
    <source>
        <dbReference type="ARBA" id="ARBA00023180"/>
    </source>
</evidence>
<dbReference type="Proteomes" id="UP001634394">
    <property type="component" value="Unassembled WGS sequence"/>
</dbReference>